<proteinExistence type="predicted"/>
<accession>A0ABS0N2A2</accession>
<evidence type="ECO:0000313" key="2">
    <source>
        <dbReference type="EMBL" id="MBH5322093.1"/>
    </source>
</evidence>
<evidence type="ECO:0008006" key="4">
    <source>
        <dbReference type="Google" id="ProtNLM"/>
    </source>
</evidence>
<gene>
    <name evidence="2" type="ORF">I5L03_05795</name>
</gene>
<feature type="chain" id="PRO_5045244056" description="DUF4142 domain-containing protein" evidence="1">
    <location>
        <begin position="27"/>
        <end position="170"/>
    </location>
</feature>
<dbReference type="EMBL" id="JAEANY010000002">
    <property type="protein sequence ID" value="MBH5322093.1"/>
    <property type="molecule type" value="Genomic_DNA"/>
</dbReference>
<dbReference type="PROSITE" id="PS51257">
    <property type="entry name" value="PROKAR_LIPOPROTEIN"/>
    <property type="match status" value="1"/>
</dbReference>
<evidence type="ECO:0000256" key="1">
    <source>
        <dbReference type="SAM" id="SignalP"/>
    </source>
</evidence>
<name>A0ABS0N2A2_9SPHN</name>
<organism evidence="2 3">
    <name type="scientific">Aurantiacibacter sediminis</name>
    <dbReference type="NCBI Taxonomy" id="2793064"/>
    <lineage>
        <taxon>Bacteria</taxon>
        <taxon>Pseudomonadati</taxon>
        <taxon>Pseudomonadota</taxon>
        <taxon>Alphaproteobacteria</taxon>
        <taxon>Sphingomonadales</taxon>
        <taxon>Erythrobacteraceae</taxon>
        <taxon>Aurantiacibacter</taxon>
    </lineage>
</organism>
<sequence>MMQARFRLLRAAPLVALPLLAACASASEDYPSLALRDGELATGTMLPAESEPYVPAPPAPATIESVNSLIGTVRSANARFMEELPSVRSQIAAGRNASVGSDAWSNAQVALAGLQTRNNEGMIAMADLVRIYAEISTEGEAIAAVEGPYEEAAELLEQQHQIIAELIQAL</sequence>
<reference evidence="2 3" key="1">
    <citation type="submission" date="2020-11" db="EMBL/GenBank/DDBJ databases">
        <title>Erythrobacter sediminis sp. nov., a marine bacterium from a tidal flat of Garorim Bay.</title>
        <authorList>
            <person name="Kim D."/>
            <person name="Yoo Y."/>
            <person name="Kim J.-J."/>
        </authorList>
    </citation>
    <scope>NUCLEOTIDE SEQUENCE [LARGE SCALE GENOMIC DNA]</scope>
    <source>
        <strain evidence="2 3">JGD-13</strain>
    </source>
</reference>
<protein>
    <recommendedName>
        <fullName evidence="4">DUF4142 domain-containing protein</fullName>
    </recommendedName>
</protein>
<keyword evidence="3" id="KW-1185">Reference proteome</keyword>
<dbReference type="RefSeq" id="WP_197920817.1">
    <property type="nucleotide sequence ID" value="NZ_CAWPTA010000007.1"/>
</dbReference>
<keyword evidence="1" id="KW-0732">Signal</keyword>
<evidence type="ECO:0000313" key="3">
    <source>
        <dbReference type="Proteomes" id="UP000602442"/>
    </source>
</evidence>
<comment type="caution">
    <text evidence="2">The sequence shown here is derived from an EMBL/GenBank/DDBJ whole genome shotgun (WGS) entry which is preliminary data.</text>
</comment>
<feature type="signal peptide" evidence="1">
    <location>
        <begin position="1"/>
        <end position="26"/>
    </location>
</feature>
<dbReference type="Proteomes" id="UP000602442">
    <property type="component" value="Unassembled WGS sequence"/>
</dbReference>